<evidence type="ECO:0000256" key="6">
    <source>
        <dbReference type="ARBA" id="ARBA00023146"/>
    </source>
</evidence>
<proteinExistence type="inferred from homology"/>
<comment type="similarity">
    <text evidence="7">Belongs to the class-I aminoacyl-tRNA synthetase family.</text>
</comment>
<dbReference type="EMBL" id="JAGFNY010000006">
    <property type="protein sequence ID" value="MBW7569863.1"/>
    <property type="molecule type" value="Genomic_DNA"/>
</dbReference>
<dbReference type="PRINTS" id="PR00987">
    <property type="entry name" value="TRNASYNTHGLU"/>
</dbReference>
<dbReference type="RefSeq" id="WP_219936982.1">
    <property type="nucleotide sequence ID" value="NZ_JAGFNY010000006.1"/>
</dbReference>
<keyword evidence="2" id="KW-0479">Metal-binding</keyword>
<evidence type="ECO:0000313" key="9">
    <source>
        <dbReference type="EMBL" id="MBW7569863.1"/>
    </source>
</evidence>
<dbReference type="Gene3D" id="3.40.50.620">
    <property type="entry name" value="HUPs"/>
    <property type="match status" value="1"/>
</dbReference>
<evidence type="ECO:0000256" key="4">
    <source>
        <dbReference type="ARBA" id="ARBA00022833"/>
    </source>
</evidence>
<dbReference type="PANTHER" id="PTHR43311:SF1">
    <property type="entry name" value="GLUTAMYL-Q TRNA(ASP) SYNTHETASE"/>
    <property type="match status" value="1"/>
</dbReference>
<keyword evidence="3 7" id="KW-0547">Nucleotide-binding</keyword>
<dbReference type="SUPFAM" id="SSF52374">
    <property type="entry name" value="Nucleotidylyl transferase"/>
    <property type="match status" value="1"/>
</dbReference>
<evidence type="ECO:0000256" key="2">
    <source>
        <dbReference type="ARBA" id="ARBA00022723"/>
    </source>
</evidence>
<sequence length="285" mass="31946">MTYKGRFAPSPSGRLHFGSIVCAVAAFLRAKSQDGLCCLRIEDLDLERCKTGNTKAILDDLNTLGFVFDGEVLIQTQNTKRYLKQGDYLFTNNEAFYCSCTRALLKQRPCTCSSLHLEKSDNTALFYKVKNNKGSFNDALRGEVFVDNIQNTVCLIRKDGIISYNLACVTDDIDMGITEIVRGADLIDITPVQIEMYEAFKACKPNYLHIPLALMDENHKLSKQNHSKAALDLMAPEKVLIKALEFLNQDISNLHTLSCRQILQKAADRFTLSSINTTDKVISIN</sequence>
<evidence type="ECO:0000256" key="7">
    <source>
        <dbReference type="RuleBase" id="RU363037"/>
    </source>
</evidence>
<dbReference type="Proteomes" id="UP000731465">
    <property type="component" value="Unassembled WGS sequence"/>
</dbReference>
<dbReference type="EC" id="6.1.1.-" evidence="9"/>
<dbReference type="NCBIfam" id="NF004314">
    <property type="entry name" value="PRK05710.1-3"/>
    <property type="match status" value="1"/>
</dbReference>
<keyword evidence="10" id="KW-1185">Reference proteome</keyword>
<dbReference type="InterPro" id="IPR000924">
    <property type="entry name" value="Glu/Gln-tRNA-synth"/>
</dbReference>
<organism evidence="9 10">
    <name type="scientific">Succinivibrio faecicola</name>
    <dbReference type="NCBI Taxonomy" id="2820300"/>
    <lineage>
        <taxon>Bacteria</taxon>
        <taxon>Pseudomonadati</taxon>
        <taxon>Pseudomonadota</taxon>
        <taxon>Gammaproteobacteria</taxon>
        <taxon>Aeromonadales</taxon>
        <taxon>Succinivibrionaceae</taxon>
        <taxon>Succinivibrio</taxon>
    </lineage>
</organism>
<gene>
    <name evidence="9" type="primary">gluQRS</name>
    <name evidence="9" type="ORF">J5V48_03035</name>
</gene>
<evidence type="ECO:0000259" key="8">
    <source>
        <dbReference type="Pfam" id="PF00749"/>
    </source>
</evidence>
<dbReference type="InterPro" id="IPR020058">
    <property type="entry name" value="Glu/Gln-tRNA-synth_Ib_cat-dom"/>
</dbReference>
<name>A0ABS7DEY9_9GAMM</name>
<keyword evidence="5 7" id="KW-0067">ATP-binding</keyword>
<dbReference type="Pfam" id="PF00749">
    <property type="entry name" value="tRNA-synt_1c"/>
    <property type="match status" value="2"/>
</dbReference>
<dbReference type="InterPro" id="IPR014729">
    <property type="entry name" value="Rossmann-like_a/b/a_fold"/>
</dbReference>
<keyword evidence="4" id="KW-0862">Zinc</keyword>
<keyword evidence="1 7" id="KW-0436">Ligase</keyword>
<dbReference type="GO" id="GO:0016874">
    <property type="term" value="F:ligase activity"/>
    <property type="evidence" value="ECO:0007669"/>
    <property type="project" value="UniProtKB-KW"/>
</dbReference>
<reference evidence="9 10" key="1">
    <citation type="submission" date="2021-03" db="EMBL/GenBank/DDBJ databases">
        <title>Succinivibrio sp. nov. isolated from feces of cow.</title>
        <authorList>
            <person name="Choi J.-Y."/>
        </authorList>
    </citation>
    <scope>NUCLEOTIDE SEQUENCE [LARGE SCALE GENOMIC DNA]</scope>
    <source>
        <strain evidence="9 10">AGMB01872</strain>
    </source>
</reference>
<evidence type="ECO:0000256" key="1">
    <source>
        <dbReference type="ARBA" id="ARBA00022598"/>
    </source>
</evidence>
<feature type="domain" description="Glutamyl/glutaminyl-tRNA synthetase class Ib catalytic" evidence="8">
    <location>
        <begin position="5"/>
        <end position="108"/>
    </location>
</feature>
<dbReference type="InterPro" id="IPR049940">
    <property type="entry name" value="GluQ/Sye"/>
</dbReference>
<evidence type="ECO:0000256" key="5">
    <source>
        <dbReference type="ARBA" id="ARBA00022840"/>
    </source>
</evidence>
<evidence type="ECO:0000256" key="3">
    <source>
        <dbReference type="ARBA" id="ARBA00022741"/>
    </source>
</evidence>
<comment type="caution">
    <text evidence="9">The sequence shown here is derived from an EMBL/GenBank/DDBJ whole genome shotgun (WGS) entry which is preliminary data.</text>
</comment>
<feature type="domain" description="Glutamyl/glutaminyl-tRNA synthetase class Ib catalytic" evidence="8">
    <location>
        <begin position="128"/>
        <end position="228"/>
    </location>
</feature>
<evidence type="ECO:0000313" key="10">
    <source>
        <dbReference type="Proteomes" id="UP000731465"/>
    </source>
</evidence>
<keyword evidence="6 7" id="KW-0030">Aminoacyl-tRNA synthetase</keyword>
<accession>A0ABS7DEY9</accession>
<keyword evidence="7" id="KW-0648">Protein biosynthesis</keyword>
<protein>
    <submittedName>
        <fullName evidence="9">tRNA glutamyl-Q(34) synthetase GluQRS</fullName>
        <ecNumber evidence="9">6.1.1.-</ecNumber>
    </submittedName>
</protein>
<dbReference type="PANTHER" id="PTHR43311">
    <property type="entry name" value="GLUTAMATE--TRNA LIGASE"/>
    <property type="match status" value="1"/>
</dbReference>